<dbReference type="RefSeq" id="WP_151879279.1">
    <property type="nucleotide sequence ID" value="NZ_CP045612.1"/>
</dbReference>
<reference evidence="1" key="1">
    <citation type="journal article" date="2021" name="PeerJ">
        <title>Extensive microbial diversity within the chicken gut microbiome revealed by metagenomics and culture.</title>
        <authorList>
            <person name="Gilroy R."/>
            <person name="Ravi A."/>
            <person name="Getino M."/>
            <person name="Pursley I."/>
            <person name="Horton D.L."/>
            <person name="Alikhan N.F."/>
            <person name="Baker D."/>
            <person name="Gharbi K."/>
            <person name="Hall N."/>
            <person name="Watson M."/>
            <person name="Adriaenssens E.M."/>
            <person name="Foster-Nyarko E."/>
            <person name="Jarju S."/>
            <person name="Secka A."/>
            <person name="Antonio M."/>
            <person name="Oren A."/>
            <person name="Chaudhuri R.R."/>
            <person name="La Ragione R."/>
            <person name="Hildebrand F."/>
            <person name="Pallen M.J."/>
        </authorList>
    </citation>
    <scope>NUCLEOTIDE SEQUENCE</scope>
    <source>
        <strain evidence="1">CHK154-13316</strain>
    </source>
</reference>
<proteinExistence type="predicted"/>
<dbReference type="EMBL" id="DYVL01000082">
    <property type="protein sequence ID" value="HJG11517.1"/>
    <property type="molecule type" value="Genomic_DNA"/>
</dbReference>
<gene>
    <name evidence="1" type="ORF">K8V07_06280</name>
</gene>
<protein>
    <recommendedName>
        <fullName evidence="3">DUF1828 domain-containing protein</fullName>
    </recommendedName>
</protein>
<reference evidence="1" key="2">
    <citation type="submission" date="2021-09" db="EMBL/GenBank/DDBJ databases">
        <authorList>
            <person name="Gilroy R."/>
        </authorList>
    </citation>
    <scope>NUCLEOTIDE SEQUENCE</scope>
    <source>
        <strain evidence="1">CHK154-13316</strain>
    </source>
</reference>
<name>A0A921I5B8_9BACE</name>
<organism evidence="1 2">
    <name type="scientific">Bacteroides xylanisolvens</name>
    <dbReference type="NCBI Taxonomy" id="371601"/>
    <lineage>
        <taxon>Bacteria</taxon>
        <taxon>Pseudomonadati</taxon>
        <taxon>Bacteroidota</taxon>
        <taxon>Bacteroidia</taxon>
        <taxon>Bacteroidales</taxon>
        <taxon>Bacteroidaceae</taxon>
        <taxon>Bacteroides</taxon>
    </lineage>
</organism>
<accession>A0A921I5B8</accession>
<comment type="caution">
    <text evidence="1">The sequence shown here is derived from an EMBL/GenBank/DDBJ whole genome shotgun (WGS) entry which is preliminary data.</text>
</comment>
<dbReference type="AlphaFoldDB" id="A0A921I5B8"/>
<evidence type="ECO:0000313" key="1">
    <source>
        <dbReference type="EMBL" id="HJG11517.1"/>
    </source>
</evidence>
<evidence type="ECO:0000313" key="2">
    <source>
        <dbReference type="Proteomes" id="UP000747074"/>
    </source>
</evidence>
<sequence length="268" mass="31198">MEKLIEYIIKSYNSLWKIKKHGNTFEIITPIATTSNIFVSVFLTRRGDDFIVTDGGWIDSGMYECEANSDDIYYFKLFQYYLEDYEIDILEHAGYHYYYKKIEKAELVPNIVYDLSSFINAVVSASFISFEEKKEKEQIGRFKRNATNFIHNLVDKEHLKTNYSIHEGLAIKFNAVVLRNNRMTLINYVTGSNDTNFILSLGRSNLNYDAVDAHAINSRINHKITLIDDTTKSIQSPKIAPYLKSIETKSGRTYLKWHEKSHLKELVE</sequence>
<dbReference type="Proteomes" id="UP000747074">
    <property type="component" value="Unassembled WGS sequence"/>
</dbReference>
<evidence type="ECO:0008006" key="3">
    <source>
        <dbReference type="Google" id="ProtNLM"/>
    </source>
</evidence>